<evidence type="ECO:0000313" key="2">
    <source>
        <dbReference type="Proteomes" id="UP001064048"/>
    </source>
</evidence>
<sequence length="737" mass="75846">MFTGELSKFKALANDRRGAIHFSRPFFCARAIKRVSDGETAFSSLRAVYHRNCICRPRLRHRSALGPAGGALRARARGALRARAGGALRTRAGVRRSPLAVAHAAPALPTISPGDLHGAAIEAHVEASDHVRAAVDATRELHDQAAELHGQAVNAAEDHSWQAVDAVKTAEAQLDGAAAGAAPVLAKQLVGHAAPGLVAHSAYAAPALVGHAAYAAPALAGHQSTVVSQSLHQSHPAPVVHAAPLIAHAPVAYAAHAAPVAYAAHAGYGHGLSHWSAGLRIIRRESAQVAEQLILSAILACAAAAPSGAILAAVPIIPAAIPTLSPGDLQAAAIDAKVKAEDQARALADEARLAADQARDAAELAIENQKVQIEENNDGAKEKSEDLFWNVEDKKWQAVDAVKTAEAKIDGDVASNAGAIAKSLTVPVVSPINPILTPYGNIVYAPGLIPLAQPEISDEKLVKNADNEPAKEGEKKVEPPKLEGLALASQPLLGAQWIAFAAVLGYASAGLLAPLAYGVNAGDAQAAAIDATVAAQDHNRAAVESTLRANEAAVQWNTEAVRQAAETNRDINENLYWNGVAASQNYIAFAAVLGYASAGLLAPLAYGVNAGDAQAAAIDATVAAQDHNRAAVESTLRANEAAVQWNTEAVRQAAETNRDINENLYWNGVAASQNYVAAAQSQAAAINGAAAAARATHWGAPAVAPLAYSAPLGYAGLGYAGLGYAGLGLHGAALRAW</sequence>
<reference evidence="1 2" key="1">
    <citation type="journal article" date="2022" name="Genome Biol. Evol.">
        <title>The Spruce Budworm Genome: Reconstructing the Evolutionary History of Antifreeze Proteins.</title>
        <authorList>
            <person name="Beliveau C."/>
            <person name="Gagne P."/>
            <person name="Picq S."/>
            <person name="Vernygora O."/>
            <person name="Keeling C.I."/>
            <person name="Pinkney K."/>
            <person name="Doucet D."/>
            <person name="Wen F."/>
            <person name="Johnston J.S."/>
            <person name="Maaroufi H."/>
            <person name="Boyle B."/>
            <person name="Laroche J."/>
            <person name="Dewar K."/>
            <person name="Juretic N."/>
            <person name="Blackburn G."/>
            <person name="Nisole A."/>
            <person name="Brunet B."/>
            <person name="Brandao M."/>
            <person name="Lumley L."/>
            <person name="Duan J."/>
            <person name="Quan G."/>
            <person name="Lucarotti C.J."/>
            <person name="Roe A.D."/>
            <person name="Sperling F.A.H."/>
            <person name="Levesque R.C."/>
            <person name="Cusson M."/>
        </authorList>
    </citation>
    <scope>NUCLEOTIDE SEQUENCE [LARGE SCALE GENOMIC DNA]</scope>
    <source>
        <strain evidence="1">Glfc:IPQL:Cfum</strain>
    </source>
</reference>
<comment type="caution">
    <text evidence="1">The sequence shown here is derived from an EMBL/GenBank/DDBJ whole genome shotgun (WGS) entry which is preliminary data.</text>
</comment>
<organism evidence="1 2">
    <name type="scientific">Choristoneura fumiferana</name>
    <name type="common">Spruce budworm moth</name>
    <name type="synonym">Archips fumiferana</name>
    <dbReference type="NCBI Taxonomy" id="7141"/>
    <lineage>
        <taxon>Eukaryota</taxon>
        <taxon>Metazoa</taxon>
        <taxon>Ecdysozoa</taxon>
        <taxon>Arthropoda</taxon>
        <taxon>Hexapoda</taxon>
        <taxon>Insecta</taxon>
        <taxon>Pterygota</taxon>
        <taxon>Neoptera</taxon>
        <taxon>Endopterygota</taxon>
        <taxon>Lepidoptera</taxon>
        <taxon>Glossata</taxon>
        <taxon>Ditrysia</taxon>
        <taxon>Tortricoidea</taxon>
        <taxon>Tortricidae</taxon>
        <taxon>Tortricinae</taxon>
        <taxon>Choristoneura</taxon>
    </lineage>
</organism>
<protein>
    <submittedName>
        <fullName evidence="1">Uncharacterized protein</fullName>
    </submittedName>
</protein>
<dbReference type="Proteomes" id="UP001064048">
    <property type="component" value="Chromosome 27"/>
</dbReference>
<keyword evidence="2" id="KW-1185">Reference proteome</keyword>
<accession>A0ACC0KZ05</accession>
<evidence type="ECO:0000313" key="1">
    <source>
        <dbReference type="EMBL" id="KAI8441555.1"/>
    </source>
</evidence>
<proteinExistence type="predicted"/>
<gene>
    <name evidence="1" type="ORF">MSG28_015139</name>
</gene>
<dbReference type="EMBL" id="CM046127">
    <property type="protein sequence ID" value="KAI8441555.1"/>
    <property type="molecule type" value="Genomic_DNA"/>
</dbReference>
<name>A0ACC0KZ05_CHOFU</name>